<evidence type="ECO:0000313" key="3">
    <source>
        <dbReference type="Proteomes" id="UP000007266"/>
    </source>
</evidence>
<dbReference type="InParanoid" id="D6WQ99"/>
<feature type="transmembrane region" description="Helical" evidence="1">
    <location>
        <begin position="27"/>
        <end position="47"/>
    </location>
</feature>
<dbReference type="HOGENOM" id="CLU_2136668_0_0_1"/>
<name>D6WQ99_TRICA</name>
<keyword evidence="1" id="KW-1133">Transmembrane helix</keyword>
<sequence length="113" mass="13469">MNDIQFELDPEYRRKIFYPPVRRELTLLRLILVLFAVVKLTSIYVFIGRQRRNKRANVLLIEPAEQVVQLKAQLLKKVGTKLDMGWYRALIFSNCQREILIDELKSIRLWPPT</sequence>
<organism evidence="2 3">
    <name type="scientific">Tribolium castaneum</name>
    <name type="common">Red flour beetle</name>
    <dbReference type="NCBI Taxonomy" id="7070"/>
    <lineage>
        <taxon>Eukaryota</taxon>
        <taxon>Metazoa</taxon>
        <taxon>Ecdysozoa</taxon>
        <taxon>Arthropoda</taxon>
        <taxon>Hexapoda</taxon>
        <taxon>Insecta</taxon>
        <taxon>Pterygota</taxon>
        <taxon>Neoptera</taxon>
        <taxon>Endopterygota</taxon>
        <taxon>Coleoptera</taxon>
        <taxon>Polyphaga</taxon>
        <taxon>Cucujiformia</taxon>
        <taxon>Tenebrionidae</taxon>
        <taxon>Tenebrionidae incertae sedis</taxon>
        <taxon>Tribolium</taxon>
    </lineage>
</organism>
<gene>
    <name evidence="2" type="primary">GLEAN_08949</name>
    <name evidence="2" type="ORF">TcasGA2_TC008949</name>
</gene>
<evidence type="ECO:0000256" key="1">
    <source>
        <dbReference type="SAM" id="Phobius"/>
    </source>
</evidence>
<keyword evidence="1" id="KW-0812">Transmembrane</keyword>
<keyword evidence="1" id="KW-0472">Membrane</keyword>
<evidence type="ECO:0000313" key="2">
    <source>
        <dbReference type="EMBL" id="EFA06107.1"/>
    </source>
</evidence>
<dbReference type="Proteomes" id="UP000007266">
    <property type="component" value="Linkage group 7"/>
</dbReference>
<dbReference type="AlphaFoldDB" id="D6WQ99"/>
<reference evidence="2 3" key="2">
    <citation type="journal article" date="2010" name="Nucleic Acids Res.">
        <title>BeetleBase in 2010: revisions to provide comprehensive genomic information for Tribolium castaneum.</title>
        <authorList>
            <person name="Kim H.S."/>
            <person name="Murphy T."/>
            <person name="Xia J."/>
            <person name="Caragea D."/>
            <person name="Park Y."/>
            <person name="Beeman R.W."/>
            <person name="Lorenzen M.D."/>
            <person name="Butcher S."/>
            <person name="Manak J.R."/>
            <person name="Brown S.J."/>
        </authorList>
    </citation>
    <scope>GENOME REANNOTATION</scope>
    <source>
        <strain evidence="2 3">Georgia GA2</strain>
    </source>
</reference>
<dbReference type="EMBL" id="KQ971354">
    <property type="protein sequence ID" value="EFA06107.1"/>
    <property type="molecule type" value="Genomic_DNA"/>
</dbReference>
<protein>
    <submittedName>
        <fullName evidence="2">Uncharacterized protein</fullName>
    </submittedName>
</protein>
<reference evidence="2 3" key="1">
    <citation type="journal article" date="2008" name="Nature">
        <title>The genome of the model beetle and pest Tribolium castaneum.</title>
        <authorList>
            <consortium name="Tribolium Genome Sequencing Consortium"/>
            <person name="Richards S."/>
            <person name="Gibbs R.A."/>
            <person name="Weinstock G.M."/>
            <person name="Brown S.J."/>
            <person name="Denell R."/>
            <person name="Beeman R.W."/>
            <person name="Gibbs R."/>
            <person name="Beeman R.W."/>
            <person name="Brown S.J."/>
            <person name="Bucher G."/>
            <person name="Friedrich M."/>
            <person name="Grimmelikhuijzen C.J."/>
            <person name="Klingler M."/>
            <person name="Lorenzen M."/>
            <person name="Richards S."/>
            <person name="Roth S."/>
            <person name="Schroder R."/>
            <person name="Tautz D."/>
            <person name="Zdobnov E.M."/>
            <person name="Muzny D."/>
            <person name="Gibbs R.A."/>
            <person name="Weinstock G.M."/>
            <person name="Attaway T."/>
            <person name="Bell S."/>
            <person name="Buhay C.J."/>
            <person name="Chandrabose M.N."/>
            <person name="Chavez D."/>
            <person name="Clerk-Blankenburg K.P."/>
            <person name="Cree A."/>
            <person name="Dao M."/>
            <person name="Davis C."/>
            <person name="Chacko J."/>
            <person name="Dinh H."/>
            <person name="Dugan-Rocha S."/>
            <person name="Fowler G."/>
            <person name="Garner T.T."/>
            <person name="Garnes J."/>
            <person name="Gnirke A."/>
            <person name="Hawes A."/>
            <person name="Hernandez J."/>
            <person name="Hines S."/>
            <person name="Holder M."/>
            <person name="Hume J."/>
            <person name="Jhangiani S.N."/>
            <person name="Joshi V."/>
            <person name="Khan Z.M."/>
            <person name="Jackson L."/>
            <person name="Kovar C."/>
            <person name="Kowis A."/>
            <person name="Lee S."/>
            <person name="Lewis L.R."/>
            <person name="Margolis J."/>
            <person name="Morgan M."/>
            <person name="Nazareth L.V."/>
            <person name="Nguyen N."/>
            <person name="Okwuonu G."/>
            <person name="Parker D."/>
            <person name="Richards S."/>
            <person name="Ruiz S.J."/>
            <person name="Santibanez J."/>
            <person name="Savard J."/>
            <person name="Scherer S.E."/>
            <person name="Schneider B."/>
            <person name="Sodergren E."/>
            <person name="Tautz D."/>
            <person name="Vattahil S."/>
            <person name="Villasana D."/>
            <person name="White C.S."/>
            <person name="Wright R."/>
            <person name="Park Y."/>
            <person name="Beeman R.W."/>
            <person name="Lord J."/>
            <person name="Oppert B."/>
            <person name="Lorenzen M."/>
            <person name="Brown S."/>
            <person name="Wang L."/>
            <person name="Savard J."/>
            <person name="Tautz D."/>
            <person name="Richards S."/>
            <person name="Weinstock G."/>
            <person name="Gibbs R.A."/>
            <person name="Liu Y."/>
            <person name="Worley K."/>
            <person name="Weinstock G."/>
            <person name="Elsik C.G."/>
            <person name="Reese J.T."/>
            <person name="Elhaik E."/>
            <person name="Landan G."/>
            <person name="Graur D."/>
            <person name="Arensburger P."/>
            <person name="Atkinson P."/>
            <person name="Beeman R.W."/>
            <person name="Beidler J."/>
            <person name="Brown S.J."/>
            <person name="Demuth J.P."/>
            <person name="Drury D.W."/>
            <person name="Du Y.Z."/>
            <person name="Fujiwara H."/>
            <person name="Lorenzen M."/>
            <person name="Maselli V."/>
            <person name="Osanai M."/>
            <person name="Park Y."/>
            <person name="Robertson H.M."/>
            <person name="Tu Z."/>
            <person name="Wang J.J."/>
            <person name="Wang S."/>
            <person name="Richards S."/>
            <person name="Song H."/>
            <person name="Zhang L."/>
            <person name="Sodergren E."/>
            <person name="Werner D."/>
            <person name="Stanke M."/>
            <person name="Morgenstern B."/>
            <person name="Solovyev V."/>
            <person name="Kosarev P."/>
            <person name="Brown G."/>
            <person name="Chen H.C."/>
            <person name="Ermolaeva O."/>
            <person name="Hlavina W."/>
            <person name="Kapustin Y."/>
            <person name="Kiryutin B."/>
            <person name="Kitts P."/>
            <person name="Maglott D."/>
            <person name="Pruitt K."/>
            <person name="Sapojnikov V."/>
            <person name="Souvorov A."/>
            <person name="Mackey A.J."/>
            <person name="Waterhouse R.M."/>
            <person name="Wyder S."/>
            <person name="Zdobnov E.M."/>
            <person name="Zdobnov E.M."/>
            <person name="Wyder S."/>
            <person name="Kriventseva E.V."/>
            <person name="Kadowaki T."/>
            <person name="Bork P."/>
            <person name="Aranda M."/>
            <person name="Bao R."/>
            <person name="Beermann A."/>
            <person name="Berns N."/>
            <person name="Bolognesi R."/>
            <person name="Bonneton F."/>
            <person name="Bopp D."/>
            <person name="Brown S.J."/>
            <person name="Bucher G."/>
            <person name="Butts T."/>
            <person name="Chaumot A."/>
            <person name="Denell R.E."/>
            <person name="Ferrier D.E."/>
            <person name="Friedrich M."/>
            <person name="Gordon C.M."/>
            <person name="Jindra M."/>
            <person name="Klingler M."/>
            <person name="Lan Q."/>
            <person name="Lattorff H.M."/>
            <person name="Laudet V."/>
            <person name="von Levetsow C."/>
            <person name="Liu Z."/>
            <person name="Lutz R."/>
            <person name="Lynch J.A."/>
            <person name="da Fonseca R.N."/>
            <person name="Posnien N."/>
            <person name="Reuter R."/>
            <person name="Roth S."/>
            <person name="Savard J."/>
            <person name="Schinko J.B."/>
            <person name="Schmitt C."/>
            <person name="Schoppmeier M."/>
            <person name="Schroder R."/>
            <person name="Shippy T.D."/>
            <person name="Simonnet F."/>
            <person name="Marques-Souza H."/>
            <person name="Tautz D."/>
            <person name="Tomoyasu Y."/>
            <person name="Trauner J."/>
            <person name="Van der Zee M."/>
            <person name="Vervoort M."/>
            <person name="Wittkopp N."/>
            <person name="Wimmer E.A."/>
            <person name="Yang X."/>
            <person name="Jones A.K."/>
            <person name="Sattelle D.B."/>
            <person name="Ebert P.R."/>
            <person name="Nelson D."/>
            <person name="Scott J.G."/>
            <person name="Beeman R.W."/>
            <person name="Muthukrishnan S."/>
            <person name="Kramer K.J."/>
            <person name="Arakane Y."/>
            <person name="Beeman R.W."/>
            <person name="Zhu Q."/>
            <person name="Hogenkamp D."/>
            <person name="Dixit R."/>
            <person name="Oppert B."/>
            <person name="Jiang H."/>
            <person name="Zou Z."/>
            <person name="Marshall J."/>
            <person name="Elpidina E."/>
            <person name="Vinokurov K."/>
            <person name="Oppert C."/>
            <person name="Zou Z."/>
            <person name="Evans J."/>
            <person name="Lu Z."/>
            <person name="Zhao P."/>
            <person name="Sumathipala N."/>
            <person name="Altincicek B."/>
            <person name="Vilcinskas A."/>
            <person name="Williams M."/>
            <person name="Hultmark D."/>
            <person name="Hetru C."/>
            <person name="Jiang H."/>
            <person name="Grimmelikhuijzen C.J."/>
            <person name="Hauser F."/>
            <person name="Cazzamali G."/>
            <person name="Williamson M."/>
            <person name="Park Y."/>
            <person name="Li B."/>
            <person name="Tanaka Y."/>
            <person name="Predel R."/>
            <person name="Neupert S."/>
            <person name="Schachtner J."/>
            <person name="Verleyen P."/>
            <person name="Raible F."/>
            <person name="Bork P."/>
            <person name="Friedrich M."/>
            <person name="Walden K.K."/>
            <person name="Robertson H.M."/>
            <person name="Angeli S."/>
            <person name="Foret S."/>
            <person name="Bucher G."/>
            <person name="Schuetz S."/>
            <person name="Maleszka R."/>
            <person name="Wimmer E.A."/>
            <person name="Beeman R.W."/>
            <person name="Lorenzen M."/>
            <person name="Tomoyasu Y."/>
            <person name="Miller S.C."/>
            <person name="Grossmann D."/>
            <person name="Bucher G."/>
        </authorList>
    </citation>
    <scope>NUCLEOTIDE SEQUENCE [LARGE SCALE GENOMIC DNA]</scope>
    <source>
        <strain evidence="2 3">Georgia GA2</strain>
    </source>
</reference>
<keyword evidence="3" id="KW-1185">Reference proteome</keyword>
<accession>D6WQ99</accession>
<proteinExistence type="predicted"/>